<protein>
    <submittedName>
        <fullName evidence="3">Universal stress protein</fullName>
    </submittedName>
</protein>
<evidence type="ECO:0000256" key="1">
    <source>
        <dbReference type="ARBA" id="ARBA00008791"/>
    </source>
</evidence>
<dbReference type="PANTHER" id="PTHR46268:SF6">
    <property type="entry name" value="UNIVERSAL STRESS PROTEIN UP12"/>
    <property type="match status" value="1"/>
</dbReference>
<sequence length="301" mass="30533">MPAGDRDGPLLVGYDGSHGAATAIALAANLMPDRHAQVAHLWSPPDGGSALHRRLAHRAWTAEHLDTLVEREAAAAAKGVAASGVALAQAAGWTAEPLVRGVYGGEGHELARLAAQDGTAVVVVGSRGLGGVRGLLGSVSDLTVNRSPVPVLVVPPLLAEERAATVFGPVLIAHDGSDGAERARHTATELLPGRSHVIARVESPLDLRSLGVRGAGAAPVASDRSKQDGSPSGTVTLQADAFGPRAVADALAEKAAARGAGVVVVGSRGRSMIREALLGSVARAVLHHAHRPVLVVPSPPH</sequence>
<dbReference type="SUPFAM" id="SSF52402">
    <property type="entry name" value="Adenine nucleotide alpha hydrolases-like"/>
    <property type="match status" value="2"/>
</dbReference>
<dbReference type="Pfam" id="PF00582">
    <property type="entry name" value="Usp"/>
    <property type="match status" value="2"/>
</dbReference>
<dbReference type="InterPro" id="IPR006016">
    <property type="entry name" value="UspA"/>
</dbReference>
<keyword evidence="4" id="KW-1185">Reference proteome</keyword>
<evidence type="ECO:0000259" key="2">
    <source>
        <dbReference type="Pfam" id="PF00582"/>
    </source>
</evidence>
<comment type="caution">
    <text evidence="3">The sequence shown here is derived from an EMBL/GenBank/DDBJ whole genome shotgun (WGS) entry which is preliminary data.</text>
</comment>
<comment type="similarity">
    <text evidence="1">Belongs to the universal stress protein A family.</text>
</comment>
<dbReference type="RefSeq" id="WP_274192451.1">
    <property type="nucleotide sequence ID" value="NZ_BAABHN010000043.1"/>
</dbReference>
<dbReference type="Gene3D" id="3.40.50.620">
    <property type="entry name" value="HUPs"/>
    <property type="match status" value="1"/>
</dbReference>
<reference evidence="4" key="1">
    <citation type="journal article" date="2019" name="Int. J. Syst. Evol. Microbiol.">
        <title>The Global Catalogue of Microorganisms (GCM) 10K type strain sequencing project: providing services to taxonomists for standard genome sequencing and annotation.</title>
        <authorList>
            <consortium name="The Broad Institute Genomics Platform"/>
            <consortium name="The Broad Institute Genome Sequencing Center for Infectious Disease"/>
            <person name="Wu L."/>
            <person name="Ma J."/>
        </authorList>
    </citation>
    <scope>NUCLEOTIDE SEQUENCE [LARGE SCALE GENOMIC DNA]</scope>
    <source>
        <strain evidence="4">CCUG 50347</strain>
    </source>
</reference>
<dbReference type="Gene3D" id="3.40.50.12370">
    <property type="match status" value="1"/>
</dbReference>
<feature type="domain" description="UspA" evidence="2">
    <location>
        <begin position="169"/>
        <end position="297"/>
    </location>
</feature>
<evidence type="ECO:0000313" key="3">
    <source>
        <dbReference type="EMBL" id="MFC4834817.1"/>
    </source>
</evidence>
<dbReference type="InterPro" id="IPR014729">
    <property type="entry name" value="Rossmann-like_a/b/a_fold"/>
</dbReference>
<dbReference type="PANTHER" id="PTHR46268">
    <property type="entry name" value="STRESS RESPONSE PROTEIN NHAX"/>
    <property type="match status" value="1"/>
</dbReference>
<accession>A0ABV9RN54</accession>
<feature type="domain" description="UspA" evidence="2">
    <location>
        <begin position="10"/>
        <end position="155"/>
    </location>
</feature>
<dbReference type="Proteomes" id="UP001595909">
    <property type="component" value="Unassembled WGS sequence"/>
</dbReference>
<proteinExistence type="inferred from homology"/>
<organism evidence="3 4">
    <name type="scientific">Actinomycetospora chibensis</name>
    <dbReference type="NCBI Taxonomy" id="663606"/>
    <lineage>
        <taxon>Bacteria</taxon>
        <taxon>Bacillati</taxon>
        <taxon>Actinomycetota</taxon>
        <taxon>Actinomycetes</taxon>
        <taxon>Pseudonocardiales</taxon>
        <taxon>Pseudonocardiaceae</taxon>
        <taxon>Actinomycetospora</taxon>
    </lineage>
</organism>
<dbReference type="PRINTS" id="PR01438">
    <property type="entry name" value="UNVRSLSTRESS"/>
</dbReference>
<dbReference type="EMBL" id="JBHSIM010000043">
    <property type="protein sequence ID" value="MFC4834817.1"/>
    <property type="molecule type" value="Genomic_DNA"/>
</dbReference>
<name>A0ABV9RN54_9PSEU</name>
<dbReference type="InterPro" id="IPR006015">
    <property type="entry name" value="Universal_stress_UspA"/>
</dbReference>
<gene>
    <name evidence="3" type="ORF">ACFPEL_20565</name>
</gene>
<evidence type="ECO:0000313" key="4">
    <source>
        <dbReference type="Proteomes" id="UP001595909"/>
    </source>
</evidence>